<dbReference type="Pfam" id="PF00561">
    <property type="entry name" value="Abhydrolase_1"/>
    <property type="match status" value="1"/>
</dbReference>
<dbReference type="InterPro" id="IPR029058">
    <property type="entry name" value="AB_hydrolase_fold"/>
</dbReference>
<evidence type="ECO:0000313" key="3">
    <source>
        <dbReference type="EMBL" id="GLQ35373.1"/>
    </source>
</evidence>
<evidence type="ECO:0000256" key="1">
    <source>
        <dbReference type="ARBA" id="ARBA00022801"/>
    </source>
</evidence>
<evidence type="ECO:0000259" key="2">
    <source>
        <dbReference type="Pfam" id="PF00561"/>
    </source>
</evidence>
<feature type="domain" description="AB hydrolase-1" evidence="2">
    <location>
        <begin position="14"/>
        <end position="239"/>
    </location>
</feature>
<proteinExistence type="predicted"/>
<gene>
    <name evidence="3" type="ORF">GCM10007939_16560</name>
</gene>
<keyword evidence="1" id="KW-0378">Hydrolase</keyword>
<dbReference type="SUPFAM" id="SSF53474">
    <property type="entry name" value="alpha/beta-Hydrolases"/>
    <property type="match status" value="1"/>
</dbReference>
<name>A0ABQ5VVR5_9RHOB</name>
<keyword evidence="4" id="KW-1185">Reference proteome</keyword>
<accession>A0ABQ5VVR5</accession>
<evidence type="ECO:0000313" key="4">
    <source>
        <dbReference type="Proteomes" id="UP001156694"/>
    </source>
</evidence>
<protein>
    <submittedName>
        <fullName evidence="3">Esterase</fullName>
    </submittedName>
</protein>
<dbReference type="PRINTS" id="PR00111">
    <property type="entry name" value="ABHYDROLASE"/>
</dbReference>
<sequence length="253" mass="28069">MLEIQQFGTPSDHPTLVIVHGLFGSGRNWRAIARHFGRDRHVVTLDMRNHGNSFWSDDHSYPAMADDLRKVIQSLDSPIDLMGHSMGGKAAMVLALESPELINRLLIIDIAPTGYNHDQASNVEIMKSLPISDLTRRSEADEILAESHLEPAVRAFFLQSLILSEQGNSWKLNLDSLGKNMDLILGFPEISGQFKRPALFLRGALSPYVSKDEYPRIKALFPASSIQSIDGAGHWLHAEATRAFITAVASFID</sequence>
<dbReference type="PANTHER" id="PTHR46118:SF4">
    <property type="entry name" value="PROTEIN ABHD11"/>
    <property type="match status" value="1"/>
</dbReference>
<dbReference type="Proteomes" id="UP001156694">
    <property type="component" value="Unassembled WGS sequence"/>
</dbReference>
<organism evidence="3 4">
    <name type="scientific">Amylibacter marinus</name>
    <dbReference type="NCBI Taxonomy" id="1475483"/>
    <lineage>
        <taxon>Bacteria</taxon>
        <taxon>Pseudomonadati</taxon>
        <taxon>Pseudomonadota</taxon>
        <taxon>Alphaproteobacteria</taxon>
        <taxon>Rhodobacterales</taxon>
        <taxon>Paracoccaceae</taxon>
        <taxon>Amylibacter</taxon>
    </lineage>
</organism>
<reference evidence="4" key="1">
    <citation type="journal article" date="2019" name="Int. J. Syst. Evol. Microbiol.">
        <title>The Global Catalogue of Microorganisms (GCM) 10K type strain sequencing project: providing services to taxonomists for standard genome sequencing and annotation.</title>
        <authorList>
            <consortium name="The Broad Institute Genomics Platform"/>
            <consortium name="The Broad Institute Genome Sequencing Center for Infectious Disease"/>
            <person name="Wu L."/>
            <person name="Ma J."/>
        </authorList>
    </citation>
    <scope>NUCLEOTIDE SEQUENCE [LARGE SCALE GENOMIC DNA]</scope>
    <source>
        <strain evidence="4">NBRC 110140</strain>
    </source>
</reference>
<comment type="caution">
    <text evidence="3">The sequence shown here is derived from an EMBL/GenBank/DDBJ whole genome shotgun (WGS) entry which is preliminary data.</text>
</comment>
<dbReference type="EMBL" id="BSNN01000004">
    <property type="protein sequence ID" value="GLQ35373.1"/>
    <property type="molecule type" value="Genomic_DNA"/>
</dbReference>
<dbReference type="Gene3D" id="3.40.50.1820">
    <property type="entry name" value="alpha/beta hydrolase"/>
    <property type="match status" value="1"/>
</dbReference>
<dbReference type="PANTHER" id="PTHR46118">
    <property type="entry name" value="PROTEIN ABHD11"/>
    <property type="match status" value="1"/>
</dbReference>
<dbReference type="InterPro" id="IPR000073">
    <property type="entry name" value="AB_hydrolase_1"/>
</dbReference>
<dbReference type="RefSeq" id="WP_284377728.1">
    <property type="nucleotide sequence ID" value="NZ_BSNN01000004.1"/>
</dbReference>